<feature type="domain" description="Reverse transcriptase" evidence="2">
    <location>
        <begin position="1376"/>
        <end position="1624"/>
    </location>
</feature>
<dbReference type="EMBL" id="CAMXCT020004557">
    <property type="protein sequence ID" value="CAL1162921.1"/>
    <property type="molecule type" value="Genomic_DNA"/>
</dbReference>
<protein>
    <submittedName>
        <fullName evidence="4">Uncharacterized protein</fullName>
    </submittedName>
</protein>
<feature type="domain" description="RNase H type-1" evidence="3">
    <location>
        <begin position="1955"/>
        <end position="2120"/>
    </location>
</feature>
<dbReference type="PROSITE" id="PS50879">
    <property type="entry name" value="RNASE_H_1"/>
    <property type="match status" value="1"/>
</dbReference>
<dbReference type="GO" id="GO:0003676">
    <property type="term" value="F:nucleic acid binding"/>
    <property type="evidence" value="ECO:0007669"/>
    <property type="project" value="InterPro"/>
</dbReference>
<dbReference type="Pfam" id="PF00078">
    <property type="entry name" value="RVT_1"/>
    <property type="match status" value="1"/>
</dbReference>
<dbReference type="GO" id="GO:0004523">
    <property type="term" value="F:RNA-DNA hybrid ribonuclease activity"/>
    <property type="evidence" value="ECO:0007669"/>
    <property type="project" value="InterPro"/>
</dbReference>
<dbReference type="Gene3D" id="3.30.420.10">
    <property type="entry name" value="Ribonuclease H-like superfamily/Ribonuclease H"/>
    <property type="match status" value="1"/>
</dbReference>
<dbReference type="InterPro" id="IPR012337">
    <property type="entry name" value="RNaseH-like_sf"/>
</dbReference>
<gene>
    <name evidence="4" type="ORF">C1SCF055_LOCUS34898</name>
</gene>
<dbReference type="InterPro" id="IPR036397">
    <property type="entry name" value="RNaseH_sf"/>
</dbReference>
<evidence type="ECO:0000259" key="3">
    <source>
        <dbReference type="PROSITE" id="PS50879"/>
    </source>
</evidence>
<keyword evidence="6" id="KW-1185">Reference proteome</keyword>
<reference evidence="4" key="1">
    <citation type="submission" date="2022-10" db="EMBL/GenBank/DDBJ databases">
        <authorList>
            <person name="Chen Y."/>
            <person name="Dougan E. K."/>
            <person name="Chan C."/>
            <person name="Rhodes N."/>
            <person name="Thang M."/>
        </authorList>
    </citation>
    <scope>NUCLEOTIDE SEQUENCE</scope>
</reference>
<evidence type="ECO:0000259" key="2">
    <source>
        <dbReference type="PROSITE" id="PS50878"/>
    </source>
</evidence>
<accession>A0A9P1DG16</accession>
<dbReference type="Proteomes" id="UP001152797">
    <property type="component" value="Unassembled WGS sequence"/>
</dbReference>
<name>A0A9P1DG16_9DINO</name>
<dbReference type="EMBL" id="CAMXCT010004557">
    <property type="protein sequence ID" value="CAI4009546.1"/>
    <property type="molecule type" value="Genomic_DNA"/>
</dbReference>
<comment type="caution">
    <text evidence="4">The sequence shown here is derived from an EMBL/GenBank/DDBJ whole genome shotgun (WGS) entry which is preliminary data.</text>
</comment>
<dbReference type="EMBL" id="CAMXCT030004557">
    <property type="protein sequence ID" value="CAL4796858.1"/>
    <property type="molecule type" value="Genomic_DNA"/>
</dbReference>
<reference evidence="5" key="2">
    <citation type="submission" date="2024-04" db="EMBL/GenBank/DDBJ databases">
        <authorList>
            <person name="Chen Y."/>
            <person name="Shah S."/>
            <person name="Dougan E. K."/>
            <person name="Thang M."/>
            <person name="Chan C."/>
        </authorList>
    </citation>
    <scope>NUCLEOTIDE SEQUENCE [LARGE SCALE GENOMIC DNA]</scope>
</reference>
<dbReference type="Pfam" id="PF00075">
    <property type="entry name" value="RNase_H"/>
    <property type="match status" value="1"/>
</dbReference>
<sequence>MPPPSEWMSAEHPSLKLCLAAIGQLASPLQSLWVGACVMKQIHHMTNQVAVNPQQLLQEFKHGLFAFAREMFPNVAKVAPAEQFVRLQYPDGTEVKALVQAHSTLEDLCRAEASLTLQDMKGTWIDGLTGNPLAVSDCVAGRTLTVGLPNVSPARSSADVMDLDPPASPASAANPLVPSGLVPAEETMHVPVDTRPAEVIPDMLSGLLTLSGLQLASLIPPLVSELQTGVMLRSTGARLSSRLTILRNEGPAMGDDELSLHVTSLIRMSGRSDVGFLDPLLATGWLQTGTPEKVQTWLAQHPGVTTIVSVVFSDGHWIPVMWADGLTDVHVSIWEFQDTSVDFLCPLHGVISQAWGKPMFSVACSRRVFAKAYCGSAAVAFFAHHLLNRDLPASEDDVRDLHLDLKMSFEAALQAADFIQKPWCWGLGQPDVHVLVGALLQTHGVPSAQVALRAKLVLQSLGKSEVLKAVSGSSPWKSLKALANLHSPPIRLVLPDELLQQSTAKQGAKSKKPASDAKRLQPTKPADLDPAKLLIEPGSFCLADDTPVAQIQFSALGPLTSGIALASFQEAQPFLQSGQRVTNLGLALLILNPPMDFHTGLQWATIRFAARCSANHEPMLLTGVLVQLGGALVTQFRAKDTPAILAVDVACARITVFKDQWEGSWEDFAAKPVKHILQKLPALHTCRAGQDCSCSSWHPTEAQPHDALLDVFRRQFVTEAGRPVKWDQAHMFGVMVRFDKSLEMQVLGLSGQHGIYIEPKTEDAQKPSSDYQVVWLPQLDFQAASHKAKCEVHCIGLARTGRRYGLRVHVKHFQSAFVSAKPEAVFLAPGSRRTFTCGPWPYGSDRKNIAKVLRDGGWECRPLQPAQHVPGGLMWSIQAVLDPPSSVLSMQHGQVVISCADAKPDMPDPSLQIVGQPQTVKMCLASDTAGVDPWLTTDPWSKAVHAMPVAPAAQPAANVIHEMEQRIEQTILAKLPSNPERMEVDSQEHRIQDLEQQMQLLAGRQTTLECTVKDNHAQSAAQVQSLQQQMLVQMDMQSKQMQSMLSEQMTRAFPGSCRPIRAIFPLRQGKFHEVQPTFFGFSALHAKQFRQLRRLQNYCRWVDNKKHGTNDPVHGFGLWTSILKASGFSPSFPEWWHARLFVSPLDPVNVPLWCPPSDVAHQIYEAVLAEVRLFESRLNLAKAAHRRTQHEQDCTLVFREVAKTPAAPVETLIHSTSALVASVDVDECAVVLDKPMDFHKDHPVWIAGQLCSVIHADHDKLWVEDVAQISEGSTVVQRQQIGDLQTIFDAFHCQWKQRWCRHDDVPFTHWTELIGFARRVLHPVHTPHLRIDPTMFLAECQRKKKRSATGLDGVSRDDLLAADGSTLASLTHVFSRAESDGEWPRQLLAGKVHSLAKVEGASSVGEFRPITIFGLTYRVWSSIQSRYLLKQAEHWVDDGVFGNRQGRQAADLWHHLMLQIEQAYASNSPLCGVSADIEKCFNCIPRFPALCMAVLVGVPHEVTTAWAGALSLMCRHFKVRDSYSQGFHTSTGLAEGCGLSVFGMMLVDHVFACWMRAQSPSIRVLSYVDDWQTLTWDPNFAIRQLDLLEQFASQLDLTVDRKKTFGWATTASVRQDMRAGGLGVLHHARELGGHLGISKQHTNHTLTQRMASLDDFWPKLTASKARYAAKLYMLRSVAWPRGLHAVSSAPVGDNVWLDLRRKAVKSIGLQRPGVNPLLLLGLVEPLVDPQLLALVWTCRSVRQQCPEEFWSSQVAPLASGDLDLPPNSLASIVLGRLQQVGMCLDSRGRVVDQFGPFDLHRANYAEVEARLQWAWNHFVAAKVAHRHEFQGLWQVDVAATRRALSALTVDDQALYRTSLAGSLFTESYKSKWSDQTDECPWCGQPDHLRHRYWECIQHQDLREELAPDVLTCLESIPPALSLRGWALLPPTWDAWMRLLGSLPADVPSPTCGLLPGTWNHVFTDGSCFHSSQPLYRLAAWSVVTAPVCDALWSPGQASVMCASYLPGLCQTAFRAELFAVAFVLHWAAVFQAPVQIWTDCQGVILRFYNYIWGNRKINHNRSNSDLWWWISDSVATLGRDKVRFHKVAAHKHVSLAQSREEAWQFFHNDYADRAARLANQTRLPEFWSQWEAHVAAVQATETLYKQVLAVHLAVGRRQVRSVQVPAPVASGPKSVREFPVGFVLGNWDGSFPPGVARQFGTAHARRAAHWLQTRFVAADESSIQWISFVQLYIDFQLSWGNPGPLVSGIQVELQQCKPKSDVVMAFLPSASVPWDSRSLQQVDHWIMKHLDGPCSRGADILQKLPLATKDGCIGLDLP</sequence>
<evidence type="ECO:0000313" key="4">
    <source>
        <dbReference type="EMBL" id="CAI4009546.1"/>
    </source>
</evidence>
<feature type="region of interest" description="Disordered" evidence="1">
    <location>
        <begin position="503"/>
        <end position="529"/>
    </location>
</feature>
<dbReference type="InterPro" id="IPR002156">
    <property type="entry name" value="RNaseH_domain"/>
</dbReference>
<dbReference type="InterPro" id="IPR000477">
    <property type="entry name" value="RT_dom"/>
</dbReference>
<evidence type="ECO:0000313" key="6">
    <source>
        <dbReference type="Proteomes" id="UP001152797"/>
    </source>
</evidence>
<dbReference type="PROSITE" id="PS50878">
    <property type="entry name" value="RT_POL"/>
    <property type="match status" value="1"/>
</dbReference>
<evidence type="ECO:0000313" key="5">
    <source>
        <dbReference type="EMBL" id="CAL1162921.1"/>
    </source>
</evidence>
<proteinExistence type="predicted"/>
<dbReference type="SUPFAM" id="SSF53098">
    <property type="entry name" value="Ribonuclease H-like"/>
    <property type="match status" value="1"/>
</dbReference>
<organism evidence="4">
    <name type="scientific">Cladocopium goreaui</name>
    <dbReference type="NCBI Taxonomy" id="2562237"/>
    <lineage>
        <taxon>Eukaryota</taxon>
        <taxon>Sar</taxon>
        <taxon>Alveolata</taxon>
        <taxon>Dinophyceae</taxon>
        <taxon>Suessiales</taxon>
        <taxon>Symbiodiniaceae</taxon>
        <taxon>Cladocopium</taxon>
    </lineage>
</organism>
<evidence type="ECO:0000256" key="1">
    <source>
        <dbReference type="SAM" id="MobiDB-lite"/>
    </source>
</evidence>